<keyword evidence="2" id="KW-1003">Cell membrane</keyword>
<name>E6PT54_9ZZZZ</name>
<protein>
    <submittedName>
        <fullName evidence="13">Putative Permease of the drug/metabolite transporter (DMT) superfamily</fullName>
    </submittedName>
</protein>
<dbReference type="SUPFAM" id="SSF103481">
    <property type="entry name" value="Multidrug resistance efflux transporter EmrE"/>
    <property type="match status" value="1"/>
</dbReference>
<comment type="subcellular location">
    <subcellularLocation>
        <location evidence="1">Cell membrane</location>
        <topology evidence="1">Multi-pass membrane protein</topology>
    </subcellularLocation>
</comment>
<keyword evidence="3" id="KW-0444">Lipid biosynthesis</keyword>
<dbReference type="PANTHER" id="PTHR30561">
    <property type="entry name" value="SMR FAMILY PROTON-DEPENDENT DRUG EFFLUX TRANSPORTER SUGE"/>
    <property type="match status" value="1"/>
</dbReference>
<evidence type="ECO:0000256" key="7">
    <source>
        <dbReference type="ARBA" id="ARBA00022985"/>
    </source>
</evidence>
<feature type="domain" description="EamA" evidence="12">
    <location>
        <begin position="47"/>
        <end position="121"/>
    </location>
</feature>
<keyword evidence="8 11" id="KW-1133">Transmembrane helix</keyword>
<sequence>MSAVTFALVLTGVLLNAAAQLLLKAGAETAGRFSFSLDNIWRAGLHFALQWQILLALMFYALSVGVWTLAMTRVQVSIAYPMLSLAYVVTAFAAWWLFGEALTAQKLIGIAIIIVGVIVVARS</sequence>
<dbReference type="EMBL" id="CABM01000049">
    <property type="protein sequence ID" value="CBH98111.1"/>
    <property type="molecule type" value="Genomic_DNA"/>
</dbReference>
<dbReference type="InterPro" id="IPR000620">
    <property type="entry name" value="EamA_dom"/>
</dbReference>
<dbReference type="InterPro" id="IPR000390">
    <property type="entry name" value="Small_drug/metabolite_transptr"/>
</dbReference>
<dbReference type="GO" id="GO:0005886">
    <property type="term" value="C:plasma membrane"/>
    <property type="evidence" value="ECO:0007669"/>
    <property type="project" value="UniProtKB-SubCell"/>
</dbReference>
<evidence type="ECO:0000256" key="3">
    <source>
        <dbReference type="ARBA" id="ARBA00022516"/>
    </source>
</evidence>
<dbReference type="GO" id="GO:0009103">
    <property type="term" value="P:lipopolysaccharide biosynthetic process"/>
    <property type="evidence" value="ECO:0007669"/>
    <property type="project" value="UniProtKB-KW"/>
</dbReference>
<evidence type="ECO:0000256" key="2">
    <source>
        <dbReference type="ARBA" id="ARBA00022475"/>
    </source>
</evidence>
<proteinExistence type="predicted"/>
<dbReference type="GO" id="GO:0022857">
    <property type="term" value="F:transmembrane transporter activity"/>
    <property type="evidence" value="ECO:0007669"/>
    <property type="project" value="InterPro"/>
</dbReference>
<keyword evidence="4" id="KW-0997">Cell inner membrane</keyword>
<evidence type="ECO:0000259" key="12">
    <source>
        <dbReference type="Pfam" id="PF00892"/>
    </source>
</evidence>
<feature type="transmembrane region" description="Helical" evidence="11">
    <location>
        <begin position="51"/>
        <end position="71"/>
    </location>
</feature>
<gene>
    <name evidence="13" type="ORF">CARN2_3587</name>
</gene>
<evidence type="ECO:0000256" key="1">
    <source>
        <dbReference type="ARBA" id="ARBA00004651"/>
    </source>
</evidence>
<evidence type="ECO:0000256" key="4">
    <source>
        <dbReference type="ARBA" id="ARBA00022519"/>
    </source>
</evidence>
<evidence type="ECO:0000256" key="5">
    <source>
        <dbReference type="ARBA" id="ARBA00022556"/>
    </source>
</evidence>
<evidence type="ECO:0000313" key="13">
    <source>
        <dbReference type="EMBL" id="CBH98111.1"/>
    </source>
</evidence>
<dbReference type="Pfam" id="PF00892">
    <property type="entry name" value="EamA"/>
    <property type="match status" value="1"/>
</dbReference>
<organism evidence="13">
    <name type="scientific">mine drainage metagenome</name>
    <dbReference type="NCBI Taxonomy" id="410659"/>
    <lineage>
        <taxon>unclassified sequences</taxon>
        <taxon>metagenomes</taxon>
        <taxon>ecological metagenomes</taxon>
    </lineage>
</organism>
<keyword evidence="9" id="KW-0443">Lipid metabolism</keyword>
<reference evidence="13" key="1">
    <citation type="submission" date="2009-10" db="EMBL/GenBank/DDBJ databases">
        <title>Diversity of trophic interactions inside an arsenic-rich microbial ecosystem.</title>
        <authorList>
            <person name="Bertin P.N."/>
            <person name="Heinrich-Salmeron A."/>
            <person name="Pelletier E."/>
            <person name="Goulhen-Chollet F."/>
            <person name="Arsene-Ploetze F."/>
            <person name="Gallien S."/>
            <person name="Calteau A."/>
            <person name="Vallenet D."/>
            <person name="Casiot C."/>
            <person name="Chane-Woon-Ming B."/>
            <person name="Giloteaux L."/>
            <person name="Barakat M."/>
            <person name="Bonnefoy V."/>
            <person name="Bruneel O."/>
            <person name="Chandler M."/>
            <person name="Cleiss J."/>
            <person name="Duran R."/>
            <person name="Elbaz-Poulichet F."/>
            <person name="Fonknechten N."/>
            <person name="Lauga B."/>
            <person name="Mornico D."/>
            <person name="Ortet P."/>
            <person name="Schaeffer C."/>
            <person name="Siguier P."/>
            <person name="Alexander Thil Smith A."/>
            <person name="Van Dorsselaer A."/>
            <person name="Weissenbach J."/>
            <person name="Medigue C."/>
            <person name="Le Paslier D."/>
        </authorList>
    </citation>
    <scope>NUCLEOTIDE SEQUENCE</scope>
</reference>
<keyword evidence="6 11" id="KW-0812">Transmembrane</keyword>
<keyword evidence="5" id="KW-0441">Lipid A biosynthesis</keyword>
<evidence type="ECO:0000256" key="11">
    <source>
        <dbReference type="SAM" id="Phobius"/>
    </source>
</evidence>
<keyword evidence="10 11" id="KW-0472">Membrane</keyword>
<comment type="caution">
    <text evidence="13">The sequence shown here is derived from an EMBL/GenBank/DDBJ whole genome shotgun (WGS) entry which is preliminary data.</text>
</comment>
<dbReference type="PANTHER" id="PTHR30561:SF9">
    <property type="entry name" value="4-AMINO-4-DEOXY-L-ARABINOSE-PHOSPHOUNDECAPRENOL FLIPPASE SUBUNIT ARNF-RELATED"/>
    <property type="match status" value="1"/>
</dbReference>
<dbReference type="Gene3D" id="1.10.3730.20">
    <property type="match status" value="1"/>
</dbReference>
<feature type="transmembrane region" description="Helical" evidence="11">
    <location>
        <begin position="78"/>
        <end position="98"/>
    </location>
</feature>
<evidence type="ECO:0000256" key="9">
    <source>
        <dbReference type="ARBA" id="ARBA00023098"/>
    </source>
</evidence>
<evidence type="ECO:0000256" key="10">
    <source>
        <dbReference type="ARBA" id="ARBA00023136"/>
    </source>
</evidence>
<accession>E6PT54</accession>
<evidence type="ECO:0000256" key="6">
    <source>
        <dbReference type="ARBA" id="ARBA00022692"/>
    </source>
</evidence>
<evidence type="ECO:0000256" key="8">
    <source>
        <dbReference type="ARBA" id="ARBA00022989"/>
    </source>
</evidence>
<keyword evidence="7" id="KW-0448">Lipopolysaccharide biosynthesis</keyword>
<dbReference type="InterPro" id="IPR037185">
    <property type="entry name" value="EmrE-like"/>
</dbReference>
<feature type="transmembrane region" description="Helical" evidence="11">
    <location>
        <begin position="104"/>
        <end position="121"/>
    </location>
</feature>
<dbReference type="AlphaFoldDB" id="E6PT54"/>